<organism evidence="2 3">
    <name type="scientific">Riccia fluitans</name>
    <dbReference type="NCBI Taxonomy" id="41844"/>
    <lineage>
        <taxon>Eukaryota</taxon>
        <taxon>Viridiplantae</taxon>
        <taxon>Streptophyta</taxon>
        <taxon>Embryophyta</taxon>
        <taxon>Marchantiophyta</taxon>
        <taxon>Marchantiopsida</taxon>
        <taxon>Marchantiidae</taxon>
        <taxon>Marchantiales</taxon>
        <taxon>Ricciaceae</taxon>
        <taxon>Riccia</taxon>
    </lineage>
</organism>
<feature type="coiled-coil region" evidence="1">
    <location>
        <begin position="58"/>
        <end position="102"/>
    </location>
</feature>
<protein>
    <submittedName>
        <fullName evidence="2">Uncharacterized protein</fullName>
    </submittedName>
</protein>
<sequence length="211" mass="25046">MRNKADSVSLEINRLEKLRDDGHVQLEDILHQSRLFAAEIIQLQQEHEQTSGFYEKNKEQMELCRKNFQEQNSSLESEVKELEKQYENLKRIEDARKKHLLELDASVAEEEGRGQRLVSMKEEVIHEIASNSIKVEKLETVVEETVKESNKKRKELETLVLERRQQLIPLQEQNKYWENQIYKHMQARTRMQRELEALENRTAQASKALYG</sequence>
<comment type="caution">
    <text evidence="2">The sequence shown here is derived from an EMBL/GenBank/DDBJ whole genome shotgun (WGS) entry which is preliminary data.</text>
</comment>
<evidence type="ECO:0000313" key="2">
    <source>
        <dbReference type="EMBL" id="KAL2651142.1"/>
    </source>
</evidence>
<feature type="coiled-coil region" evidence="1">
    <location>
        <begin position="181"/>
        <end position="208"/>
    </location>
</feature>
<dbReference type="Proteomes" id="UP001605036">
    <property type="component" value="Unassembled WGS sequence"/>
</dbReference>
<keyword evidence="3" id="KW-1185">Reference proteome</keyword>
<reference evidence="2 3" key="1">
    <citation type="submission" date="2024-09" db="EMBL/GenBank/DDBJ databases">
        <title>Chromosome-scale assembly of Riccia fluitans.</title>
        <authorList>
            <person name="Paukszto L."/>
            <person name="Sawicki J."/>
            <person name="Karawczyk K."/>
            <person name="Piernik-Szablinska J."/>
            <person name="Szczecinska M."/>
            <person name="Mazdziarz M."/>
        </authorList>
    </citation>
    <scope>NUCLEOTIDE SEQUENCE [LARGE SCALE GENOMIC DNA]</scope>
    <source>
        <strain evidence="2">Rf_01</strain>
        <tissue evidence="2">Aerial parts of the thallus</tissue>
    </source>
</reference>
<name>A0ABD1ZJ87_9MARC</name>
<dbReference type="EMBL" id="JBHFFA010000001">
    <property type="protein sequence ID" value="KAL2651142.1"/>
    <property type="molecule type" value="Genomic_DNA"/>
</dbReference>
<dbReference type="AlphaFoldDB" id="A0ABD1ZJ87"/>
<evidence type="ECO:0000313" key="3">
    <source>
        <dbReference type="Proteomes" id="UP001605036"/>
    </source>
</evidence>
<accession>A0ABD1ZJ87</accession>
<keyword evidence="1" id="KW-0175">Coiled coil</keyword>
<proteinExistence type="predicted"/>
<gene>
    <name evidence="2" type="ORF">R1flu_019270</name>
</gene>
<evidence type="ECO:0000256" key="1">
    <source>
        <dbReference type="SAM" id="Coils"/>
    </source>
</evidence>